<sequence length="260" mass="27889">MCLWSLLLAFDSMAVVLISLTVELLRAHLYSASSCLRAELLLHVHVPRRVLHRCARRPALYSLLDHGARSLPQLCRFSCTLDGARISSHAPWTTAPARPCFSLSSMAASCRGPCCSSPISLCSMGACPSVRSLLHAPLLAVVGSLLAPRFSPISLPCACPAVRSLCSAMSPAARASAPSRCPCSKSVNPRRPGSSLPTSGRRFAPARGLLHAGMARLRWPDVDLLIAMDSASTPHYSSPLFFVANPRRVRDVPIDPDDLS</sequence>
<evidence type="ECO:0000256" key="1">
    <source>
        <dbReference type="SAM" id="MobiDB-lite"/>
    </source>
</evidence>
<protein>
    <submittedName>
        <fullName evidence="2">Uncharacterized protein</fullName>
    </submittedName>
</protein>
<accession>A0A1D6MVJ7</accession>
<gene>
    <name evidence="2" type="ORF">ZEAMMB73_Zm00001d041339</name>
</gene>
<feature type="compositionally biased region" description="Low complexity" evidence="1">
    <location>
        <begin position="174"/>
        <end position="184"/>
    </location>
</feature>
<proteinExistence type="predicted"/>
<feature type="non-terminal residue" evidence="2">
    <location>
        <position position="260"/>
    </location>
</feature>
<dbReference type="EMBL" id="CM007649">
    <property type="protein sequence ID" value="ONM32833.1"/>
    <property type="molecule type" value="Genomic_DNA"/>
</dbReference>
<organism evidence="2">
    <name type="scientific">Zea mays</name>
    <name type="common">Maize</name>
    <dbReference type="NCBI Taxonomy" id="4577"/>
    <lineage>
        <taxon>Eukaryota</taxon>
        <taxon>Viridiplantae</taxon>
        <taxon>Streptophyta</taxon>
        <taxon>Embryophyta</taxon>
        <taxon>Tracheophyta</taxon>
        <taxon>Spermatophyta</taxon>
        <taxon>Magnoliopsida</taxon>
        <taxon>Liliopsida</taxon>
        <taxon>Poales</taxon>
        <taxon>Poaceae</taxon>
        <taxon>PACMAD clade</taxon>
        <taxon>Panicoideae</taxon>
        <taxon>Andropogonodae</taxon>
        <taxon>Andropogoneae</taxon>
        <taxon>Tripsacinae</taxon>
        <taxon>Zea</taxon>
    </lineage>
</organism>
<evidence type="ECO:0000313" key="2">
    <source>
        <dbReference type="EMBL" id="ONM32833.1"/>
    </source>
</evidence>
<name>A0A1D6MVJ7_MAIZE</name>
<dbReference type="AlphaFoldDB" id="A0A1D6MVJ7"/>
<reference evidence="2" key="1">
    <citation type="submission" date="2015-12" db="EMBL/GenBank/DDBJ databases">
        <title>Update maize B73 reference genome by single molecule sequencing technologies.</title>
        <authorList>
            <consortium name="Maize Genome Sequencing Project"/>
            <person name="Ware D."/>
        </authorList>
    </citation>
    <scope>NUCLEOTIDE SEQUENCE [LARGE SCALE GENOMIC DNA]</scope>
    <source>
        <tissue evidence="2">Seedling</tissue>
    </source>
</reference>
<dbReference type="InParanoid" id="A0A1D6MVJ7"/>
<feature type="region of interest" description="Disordered" evidence="1">
    <location>
        <begin position="174"/>
        <end position="201"/>
    </location>
</feature>